<evidence type="ECO:0000313" key="3">
    <source>
        <dbReference type="Proteomes" id="UP001295684"/>
    </source>
</evidence>
<sequence>MFTNSKIENKKKQYKNSLCSKNRNHKSRKGSQTVYKPLQSMTNSRVHSRMRKGLSSNKKSLNNICIPSTSPLHPKSLNKEVKVNNSLVFANDKKLLSEEYFRGLKKHLKLISFPDDKENAMVEVPYELKNFLESEMNLDDYEPLDRQEKLPKKQLITINMKRIKCNSNSKESFKILSWNPCGNFKKKEFKTNEDAKLNALKKVIEKASLRNQSEGSQVNDSSSRKDERPRSTSYKDKKPRSKSKKKINPNSVISLTLKVDRNKVRRIQSAHAVRRSKEGSIERLKYPKWSKFDPSRSKYDIPRVKEDMIFNDWCYRKEIEKQIKHKLLLKMSKELHEEITIKHEMKSKQDKMRIKKMERWFSRKKRELSQKKKLDKSISALKRIQAQNRKEMNKQAFKKWLRKSMGDLRIEKLKMKEIEKEKERERLYLQQEKKEHKRIEGEIAFKEWVNKKRAQKRKEKRKNLDKSHKDKHKRPQSSQNDVFLAYSYMRKSRT</sequence>
<protein>
    <submittedName>
        <fullName evidence="2">Uncharacterized protein</fullName>
    </submittedName>
</protein>
<evidence type="ECO:0000313" key="2">
    <source>
        <dbReference type="EMBL" id="CAI2363693.1"/>
    </source>
</evidence>
<keyword evidence="3" id="KW-1185">Reference proteome</keyword>
<feature type="region of interest" description="Disordered" evidence="1">
    <location>
        <begin position="1"/>
        <end position="35"/>
    </location>
</feature>
<proteinExistence type="predicted"/>
<feature type="compositionally biased region" description="Basic and acidic residues" evidence="1">
    <location>
        <begin position="222"/>
        <end position="236"/>
    </location>
</feature>
<feature type="region of interest" description="Disordered" evidence="1">
    <location>
        <begin position="450"/>
        <end position="494"/>
    </location>
</feature>
<name>A0AAD1U835_EUPCR</name>
<organism evidence="2 3">
    <name type="scientific">Euplotes crassus</name>
    <dbReference type="NCBI Taxonomy" id="5936"/>
    <lineage>
        <taxon>Eukaryota</taxon>
        <taxon>Sar</taxon>
        <taxon>Alveolata</taxon>
        <taxon>Ciliophora</taxon>
        <taxon>Intramacronucleata</taxon>
        <taxon>Spirotrichea</taxon>
        <taxon>Hypotrichia</taxon>
        <taxon>Euplotida</taxon>
        <taxon>Euplotidae</taxon>
        <taxon>Moneuplotes</taxon>
    </lineage>
</organism>
<feature type="region of interest" description="Disordered" evidence="1">
    <location>
        <begin position="208"/>
        <end position="250"/>
    </location>
</feature>
<evidence type="ECO:0000256" key="1">
    <source>
        <dbReference type="SAM" id="MobiDB-lite"/>
    </source>
</evidence>
<reference evidence="2" key="1">
    <citation type="submission" date="2023-07" db="EMBL/GenBank/DDBJ databases">
        <authorList>
            <consortium name="AG Swart"/>
            <person name="Singh M."/>
            <person name="Singh A."/>
            <person name="Seah K."/>
            <person name="Emmerich C."/>
        </authorList>
    </citation>
    <scope>NUCLEOTIDE SEQUENCE</scope>
    <source>
        <strain evidence="2">DP1</strain>
    </source>
</reference>
<dbReference type="EMBL" id="CAMPGE010004842">
    <property type="protein sequence ID" value="CAI2363693.1"/>
    <property type="molecule type" value="Genomic_DNA"/>
</dbReference>
<feature type="compositionally biased region" description="Basic residues" evidence="1">
    <location>
        <begin position="451"/>
        <end position="461"/>
    </location>
</feature>
<comment type="caution">
    <text evidence="2">The sequence shown here is derived from an EMBL/GenBank/DDBJ whole genome shotgun (WGS) entry which is preliminary data.</text>
</comment>
<dbReference type="AlphaFoldDB" id="A0AAD1U835"/>
<gene>
    <name evidence="2" type="ORF">ECRASSUSDP1_LOCUS5030</name>
</gene>
<feature type="compositionally biased region" description="Polar residues" evidence="1">
    <location>
        <begin position="209"/>
        <end position="221"/>
    </location>
</feature>
<dbReference type="Proteomes" id="UP001295684">
    <property type="component" value="Unassembled WGS sequence"/>
</dbReference>
<accession>A0AAD1U835</accession>
<feature type="compositionally biased region" description="Basic residues" evidence="1">
    <location>
        <begin position="237"/>
        <end position="247"/>
    </location>
</feature>